<protein>
    <submittedName>
        <fullName evidence="1">Uncharacterized protein</fullName>
    </submittedName>
</protein>
<sequence>MQSPKRNKRAPRKLNRPPIAALRTRLQQLEEEVERLQAGGRRPTLRSRSADEVDQRQPPPPHVEAKRLRGMLVVQEETRSRYVGDKASVALRDTIPGLQELYGHSGDREHPGSESELGVEAGRIDSLQPQQMEMLWQVYKSNVAPMITVLHTPLIESVIRGACARPNVELDPESAALVQTIFFAAVVSMDPAHCWSVVGEERGVCLREFRLAVVRSLETADLVGSDDVRVLQAAVLYLLCLRCVCDSKQVWVEAAIVVRVAQRQGIHRDGQNLGLSPFDIEMRRRLWSYICVMDILCSEDQGTDTQIRPEMFDTRPPLNIDSKDLSPNMTEMPSPQAGFTDITLCIIQCEIMAHLSWTDKSFGSDRKQSALADEQNPLSNLAASLEERYLQKFDLKIPIQWVTAVIFRLTLSKASLVHRLSKAATNKDSTATDDKIFNLAVEILKFSSLLQNNEMSAPWAWLCKSYKQEHVVALILSQLCSRPLSPETDHAWDLVKGVYDEWQETQKTDSQMEEPVSRLMERAKISRRQRGAGE</sequence>
<organism evidence="1 2">
    <name type="scientific">Aspergillus melleus</name>
    <dbReference type="NCBI Taxonomy" id="138277"/>
    <lineage>
        <taxon>Eukaryota</taxon>
        <taxon>Fungi</taxon>
        <taxon>Dikarya</taxon>
        <taxon>Ascomycota</taxon>
        <taxon>Pezizomycotina</taxon>
        <taxon>Eurotiomycetes</taxon>
        <taxon>Eurotiomycetidae</taxon>
        <taxon>Eurotiales</taxon>
        <taxon>Aspergillaceae</taxon>
        <taxon>Aspergillus</taxon>
        <taxon>Aspergillus subgen. Circumdati</taxon>
    </lineage>
</organism>
<reference evidence="1 2" key="1">
    <citation type="journal article" date="2023" name="ACS Omega">
        <title>Identification of the Neoaspergillic Acid Biosynthesis Gene Cluster by Establishing an In Vitro CRISPR-Ribonucleoprotein Genetic System in Aspergillus melleus.</title>
        <authorList>
            <person name="Yuan B."/>
            <person name="Grau M.F."/>
            <person name="Murata R.M."/>
            <person name="Torok T."/>
            <person name="Venkateswaran K."/>
            <person name="Stajich J.E."/>
            <person name="Wang C.C.C."/>
        </authorList>
    </citation>
    <scope>NUCLEOTIDE SEQUENCE [LARGE SCALE GENOMIC DNA]</scope>
    <source>
        <strain evidence="1 2">IMV 1140</strain>
    </source>
</reference>
<dbReference type="Proteomes" id="UP001177260">
    <property type="component" value="Unassembled WGS sequence"/>
</dbReference>
<gene>
    <name evidence="1" type="ORF">N8T08_011161</name>
</gene>
<evidence type="ECO:0000313" key="2">
    <source>
        <dbReference type="Proteomes" id="UP001177260"/>
    </source>
</evidence>
<accession>A0ACC3AQ67</accession>
<evidence type="ECO:0000313" key="1">
    <source>
        <dbReference type="EMBL" id="KAK1139835.1"/>
    </source>
</evidence>
<dbReference type="EMBL" id="JAOPJF010000097">
    <property type="protein sequence ID" value="KAK1139835.1"/>
    <property type="molecule type" value="Genomic_DNA"/>
</dbReference>
<name>A0ACC3AQ67_9EURO</name>
<comment type="caution">
    <text evidence="1">The sequence shown here is derived from an EMBL/GenBank/DDBJ whole genome shotgun (WGS) entry which is preliminary data.</text>
</comment>
<keyword evidence="2" id="KW-1185">Reference proteome</keyword>
<proteinExistence type="predicted"/>